<dbReference type="Proteomes" id="UP001060085">
    <property type="component" value="Linkage Group LG05"/>
</dbReference>
<proteinExistence type="predicted"/>
<evidence type="ECO:0000313" key="2">
    <source>
        <dbReference type="Proteomes" id="UP001060085"/>
    </source>
</evidence>
<gene>
    <name evidence="1" type="ORF">M9H77_22046</name>
</gene>
<organism evidence="1 2">
    <name type="scientific">Catharanthus roseus</name>
    <name type="common">Madagascar periwinkle</name>
    <name type="synonym">Vinca rosea</name>
    <dbReference type="NCBI Taxonomy" id="4058"/>
    <lineage>
        <taxon>Eukaryota</taxon>
        <taxon>Viridiplantae</taxon>
        <taxon>Streptophyta</taxon>
        <taxon>Embryophyta</taxon>
        <taxon>Tracheophyta</taxon>
        <taxon>Spermatophyta</taxon>
        <taxon>Magnoliopsida</taxon>
        <taxon>eudicotyledons</taxon>
        <taxon>Gunneridae</taxon>
        <taxon>Pentapetalae</taxon>
        <taxon>asterids</taxon>
        <taxon>lamiids</taxon>
        <taxon>Gentianales</taxon>
        <taxon>Apocynaceae</taxon>
        <taxon>Rauvolfioideae</taxon>
        <taxon>Vinceae</taxon>
        <taxon>Catharanthinae</taxon>
        <taxon>Catharanthus</taxon>
    </lineage>
</organism>
<evidence type="ECO:0000313" key="1">
    <source>
        <dbReference type="EMBL" id="KAI5662723.1"/>
    </source>
</evidence>
<protein>
    <submittedName>
        <fullName evidence="1">Uncharacterized protein</fullName>
    </submittedName>
</protein>
<dbReference type="EMBL" id="CM044705">
    <property type="protein sequence ID" value="KAI5662723.1"/>
    <property type="molecule type" value="Genomic_DNA"/>
</dbReference>
<reference evidence="2" key="1">
    <citation type="journal article" date="2023" name="Nat. Plants">
        <title>Single-cell RNA sequencing provides a high-resolution roadmap for understanding the multicellular compartmentation of specialized metabolism.</title>
        <authorList>
            <person name="Sun S."/>
            <person name="Shen X."/>
            <person name="Li Y."/>
            <person name="Li Y."/>
            <person name="Wang S."/>
            <person name="Li R."/>
            <person name="Zhang H."/>
            <person name="Shen G."/>
            <person name="Guo B."/>
            <person name="Wei J."/>
            <person name="Xu J."/>
            <person name="St-Pierre B."/>
            <person name="Chen S."/>
            <person name="Sun C."/>
        </authorList>
    </citation>
    <scope>NUCLEOTIDE SEQUENCE [LARGE SCALE GENOMIC DNA]</scope>
</reference>
<sequence length="126" mass="14805">MPHDPHSISTQTHTHDVSSLHQGLWDSDVHVLGLPPSTLYHKVLGFLYRSPPQNPEIFVLHGPSSSAIQHKKNKNEKKRRKEGEEEEKKRRKEKSKRRRRRKRRRRSSGGFLEKKKMKTTVRVSLV</sequence>
<keyword evidence="2" id="KW-1185">Reference proteome</keyword>
<comment type="caution">
    <text evidence="1">The sequence shown here is derived from an EMBL/GenBank/DDBJ whole genome shotgun (WGS) entry which is preliminary data.</text>
</comment>
<name>A0ACC0ATE9_CATRO</name>
<accession>A0ACC0ATE9</accession>